<evidence type="ECO:0000313" key="2">
    <source>
        <dbReference type="EMBL" id="MDG0811239.1"/>
    </source>
</evidence>
<dbReference type="Proteomes" id="UP001153404">
    <property type="component" value="Unassembled WGS sequence"/>
</dbReference>
<feature type="region of interest" description="Disordered" evidence="1">
    <location>
        <begin position="225"/>
        <end position="245"/>
    </location>
</feature>
<dbReference type="AlphaFoldDB" id="A0A9X4L0J4"/>
<organism evidence="2 3">
    <name type="scientific">Cohnella rhizosphaerae</name>
    <dbReference type="NCBI Taxonomy" id="1457232"/>
    <lineage>
        <taxon>Bacteria</taxon>
        <taxon>Bacillati</taxon>
        <taxon>Bacillota</taxon>
        <taxon>Bacilli</taxon>
        <taxon>Bacillales</taxon>
        <taxon>Paenibacillaceae</taxon>
        <taxon>Cohnella</taxon>
    </lineage>
</organism>
<reference evidence="2" key="1">
    <citation type="submission" date="2022-10" db="EMBL/GenBank/DDBJ databases">
        <title>Comparative genomic analysis of Cohnella hashimotonis sp. nov., isolated from the International Space Station.</title>
        <authorList>
            <person name="Simpson A."/>
            <person name="Venkateswaran K."/>
        </authorList>
    </citation>
    <scope>NUCLEOTIDE SEQUENCE</scope>
    <source>
        <strain evidence="2">DSM 28161</strain>
    </source>
</reference>
<proteinExistence type="predicted"/>
<accession>A0A9X4L0J4</accession>
<protein>
    <submittedName>
        <fullName evidence="2">Uncharacterized protein</fullName>
    </submittedName>
</protein>
<gene>
    <name evidence="2" type="ORF">OMP40_19110</name>
</gene>
<keyword evidence="3" id="KW-1185">Reference proteome</keyword>
<sequence length="295" mass="31146">MARSQSLLHLVNGNLGAMDNPDGLPVYPRYVAVLVKNVGDAVVSFQTLLSERRPAIPHDLVLVGEREAVVLFYPEAADAAPALSVREEMRRLMPFYARAGKLVVGIGGVALSPESVHESRANAEYACQYGFEAGYPAVILYDEIMHRKAVHLPFPYEPFSNAVLAGDSSLAERMIGGYIAELAGGGMSIESVEVNLMQAVTSMSGLMIDHHLQHLVPGGRLVGRGPQNDAGGNGRLARGDGPANGDALRAAGVERPLAAGTRFEGVHGRASGRGHLAGLACGTGQLNAELRLHAV</sequence>
<name>A0A9X4L0J4_9BACL</name>
<evidence type="ECO:0000313" key="3">
    <source>
        <dbReference type="Proteomes" id="UP001153404"/>
    </source>
</evidence>
<dbReference type="EMBL" id="JAPDIA010000007">
    <property type="protein sequence ID" value="MDG0811239.1"/>
    <property type="molecule type" value="Genomic_DNA"/>
</dbReference>
<comment type="caution">
    <text evidence="2">The sequence shown here is derived from an EMBL/GenBank/DDBJ whole genome shotgun (WGS) entry which is preliminary data.</text>
</comment>
<evidence type="ECO:0000256" key="1">
    <source>
        <dbReference type="SAM" id="MobiDB-lite"/>
    </source>
</evidence>
<dbReference type="RefSeq" id="WP_277533735.1">
    <property type="nucleotide sequence ID" value="NZ_JAPDIA010000007.1"/>
</dbReference>